<dbReference type="STRING" id="128403.WA1_49565"/>
<dbReference type="Gene3D" id="3.40.1360.10">
    <property type="match status" value="1"/>
</dbReference>
<feature type="domain" description="DUF3991" evidence="3">
    <location>
        <begin position="404"/>
        <end position="471"/>
    </location>
</feature>
<dbReference type="CDD" id="cd17242">
    <property type="entry name" value="MobM_relaxase"/>
    <property type="match status" value="1"/>
</dbReference>
<dbReference type="Proteomes" id="UP000076925">
    <property type="component" value="Unassembled WGS sequence"/>
</dbReference>
<protein>
    <submittedName>
        <fullName evidence="4">Mobilization protein</fullName>
    </submittedName>
</protein>
<evidence type="ECO:0000256" key="1">
    <source>
        <dbReference type="ARBA" id="ARBA00010657"/>
    </source>
</evidence>
<dbReference type="Pfam" id="PF13154">
    <property type="entry name" value="DUF3991"/>
    <property type="match status" value="1"/>
</dbReference>
<dbReference type="Gene3D" id="3.30.930.30">
    <property type="match status" value="1"/>
</dbReference>
<comment type="similarity">
    <text evidence="1">Belongs to the plasmid mobilization pre family.</text>
</comment>
<evidence type="ECO:0000259" key="3">
    <source>
        <dbReference type="Pfam" id="PF13154"/>
    </source>
</evidence>
<dbReference type="OrthoDB" id="9800759at2"/>
<organism evidence="4 5">
    <name type="scientific">Scytonema hofmannii PCC 7110</name>
    <dbReference type="NCBI Taxonomy" id="128403"/>
    <lineage>
        <taxon>Bacteria</taxon>
        <taxon>Bacillati</taxon>
        <taxon>Cyanobacteriota</taxon>
        <taxon>Cyanophyceae</taxon>
        <taxon>Nostocales</taxon>
        <taxon>Scytonemataceae</taxon>
        <taxon>Scytonema</taxon>
    </lineage>
</organism>
<evidence type="ECO:0000256" key="2">
    <source>
        <dbReference type="SAM" id="Coils"/>
    </source>
</evidence>
<reference evidence="4 5" key="1">
    <citation type="journal article" date="2013" name="Genome Biol. Evol.">
        <title>Genomes of Stigonematalean cyanobacteria (subsection V) and the evolution of oxygenic photosynthesis from prokaryotes to plastids.</title>
        <authorList>
            <person name="Dagan T."/>
            <person name="Roettger M."/>
            <person name="Stucken K."/>
            <person name="Landan G."/>
            <person name="Koch R."/>
            <person name="Major P."/>
            <person name="Gould S.B."/>
            <person name="Goremykin V.V."/>
            <person name="Rippka R."/>
            <person name="Tandeau de Marsac N."/>
            <person name="Gugger M."/>
            <person name="Lockhart P.J."/>
            <person name="Allen J.F."/>
            <person name="Brune I."/>
            <person name="Maus I."/>
            <person name="Puhler A."/>
            <person name="Martin W.F."/>
        </authorList>
    </citation>
    <scope>NUCLEOTIDE SEQUENCE [LARGE SCALE GENOMIC DNA]</scope>
    <source>
        <strain evidence="4 5">PCC 7110</strain>
    </source>
</reference>
<feature type="coiled-coil region" evidence="2">
    <location>
        <begin position="241"/>
        <end position="282"/>
    </location>
</feature>
<name>A0A139WQT8_9CYAN</name>
<sequence>MVIYAICRIQKIKSWTDLRVSARHNARERETPNANPCVSNLRLIGNPEQDLEAEFKKMIGEQKIRVNAVLGVEMLLSASPQYFRPDNPTVPGAYLTERVDDFAGACREWLKERYGERALRAELHLDEVTPHIHAYIVPLDHRGRLNCRELFSGQQKLSQLQDSFAFAVAHLGIERGIKGSKATHTNIQKYYTEVNCKSLHINLLEILPQPTLHQNALDYWKQLKETLQPTFDTISSQLTEHKRLLKEKAELTKTARASEKERQKLLERLQNIELTLDLWKAQANLVRDLPLEDVAYHLGLYQDNEAQHKWKGCDRIISIIGTRFYDFTGNQKGGGGAIDLVMHVLGCGFQEAVLWLQDQFGESAMLNIVAQHARTQAKDIITKEPKPQFVPPPADESKWLAVQEYLTLTRKLPLPLIETLHSEKLVYADAKQNAVFLMRSIEGEVTGAFLRGTKGQNNSFIGLVKGTKRTQGWFHLTCGGQPSDILQRVVLVKSPIEVLSLAVLEQSRSQKTLYLAADSARSLPLELLHRIPNVIAAYDNDAAGQETFKAIRELIPHTTRLKPKTKDWNEQLIDFMLWQF</sequence>
<accession>A0A139WQT8</accession>
<keyword evidence="2" id="KW-0175">Coiled coil</keyword>
<dbReference type="Pfam" id="PF13155">
    <property type="entry name" value="Toprim_2"/>
    <property type="match status" value="1"/>
</dbReference>
<evidence type="ECO:0000313" key="5">
    <source>
        <dbReference type="Proteomes" id="UP000076925"/>
    </source>
</evidence>
<dbReference type="SUPFAM" id="SSF57783">
    <property type="entry name" value="Zinc beta-ribbon"/>
    <property type="match status" value="1"/>
</dbReference>
<dbReference type="GO" id="GO:0003677">
    <property type="term" value="F:DNA binding"/>
    <property type="evidence" value="ECO:0007669"/>
    <property type="project" value="InterPro"/>
</dbReference>
<dbReference type="RefSeq" id="WP_017740958.1">
    <property type="nucleotide sequence ID" value="NZ_KQ976355.1"/>
</dbReference>
<gene>
    <name evidence="4" type="ORF">WA1_49565</name>
</gene>
<dbReference type="EMBL" id="ANNX02000064">
    <property type="protein sequence ID" value="KYC34787.1"/>
    <property type="molecule type" value="Genomic_DNA"/>
</dbReference>
<dbReference type="GO" id="GO:0006310">
    <property type="term" value="P:DNA recombination"/>
    <property type="evidence" value="ECO:0007669"/>
    <property type="project" value="InterPro"/>
</dbReference>
<dbReference type="Pfam" id="PF01076">
    <property type="entry name" value="Mob_Pre"/>
    <property type="match status" value="1"/>
</dbReference>
<dbReference type="NCBIfam" id="NF041497">
    <property type="entry name" value="MobV"/>
    <property type="match status" value="1"/>
</dbReference>
<evidence type="ECO:0000313" key="4">
    <source>
        <dbReference type="EMBL" id="KYC34787.1"/>
    </source>
</evidence>
<keyword evidence="5" id="KW-1185">Reference proteome</keyword>
<proteinExistence type="inferred from homology"/>
<dbReference type="AlphaFoldDB" id="A0A139WQT8"/>
<dbReference type="InterPro" id="IPR001668">
    <property type="entry name" value="Mob_Pre"/>
</dbReference>
<dbReference type="InterPro" id="IPR025054">
    <property type="entry name" value="DUF3991"/>
</dbReference>
<comment type="caution">
    <text evidence="4">The sequence shown here is derived from an EMBL/GenBank/DDBJ whole genome shotgun (WGS) entry which is preliminary data.</text>
</comment>